<evidence type="ECO:0000256" key="1">
    <source>
        <dbReference type="SAM" id="MobiDB-lite"/>
    </source>
</evidence>
<proteinExistence type="predicted"/>
<accession>A0A4S8JSW2</accession>
<dbReference type="Proteomes" id="UP000317650">
    <property type="component" value="Chromosome 5"/>
</dbReference>
<dbReference type="AlphaFoldDB" id="A0A4S8JSW2"/>
<sequence length="136" mass="15446">MTGSAVRCDTRRASEPSGDRSPTKYYDRFLLADKAADAPTSLPKPSPFRSRLCLLDSKSPPGTLGNDLRKLGVGLRCSLELKQLSRASRINKEKERFFRFLLVKIHERDLFSPFRALFVWRICQKSDLSGVFVPKI</sequence>
<evidence type="ECO:0000313" key="2">
    <source>
        <dbReference type="EMBL" id="THU65221.1"/>
    </source>
</evidence>
<organism evidence="2 3">
    <name type="scientific">Musa balbisiana</name>
    <name type="common">Banana</name>
    <dbReference type="NCBI Taxonomy" id="52838"/>
    <lineage>
        <taxon>Eukaryota</taxon>
        <taxon>Viridiplantae</taxon>
        <taxon>Streptophyta</taxon>
        <taxon>Embryophyta</taxon>
        <taxon>Tracheophyta</taxon>
        <taxon>Spermatophyta</taxon>
        <taxon>Magnoliopsida</taxon>
        <taxon>Liliopsida</taxon>
        <taxon>Zingiberales</taxon>
        <taxon>Musaceae</taxon>
        <taxon>Musa</taxon>
    </lineage>
</organism>
<name>A0A4S8JSW2_MUSBA</name>
<evidence type="ECO:0000313" key="3">
    <source>
        <dbReference type="Proteomes" id="UP000317650"/>
    </source>
</evidence>
<protein>
    <submittedName>
        <fullName evidence="2">Uncharacterized protein</fullName>
    </submittedName>
</protein>
<feature type="region of interest" description="Disordered" evidence="1">
    <location>
        <begin position="1"/>
        <end position="25"/>
    </location>
</feature>
<dbReference type="EMBL" id="PYDT01000003">
    <property type="protein sequence ID" value="THU65221.1"/>
    <property type="molecule type" value="Genomic_DNA"/>
</dbReference>
<gene>
    <name evidence="2" type="ORF">C4D60_Mb05t01370</name>
</gene>
<feature type="compositionally biased region" description="Basic and acidic residues" evidence="1">
    <location>
        <begin position="8"/>
        <end position="25"/>
    </location>
</feature>
<comment type="caution">
    <text evidence="2">The sequence shown here is derived from an EMBL/GenBank/DDBJ whole genome shotgun (WGS) entry which is preliminary data.</text>
</comment>
<keyword evidence="3" id="KW-1185">Reference proteome</keyword>
<reference evidence="2 3" key="1">
    <citation type="journal article" date="2019" name="Nat. Plants">
        <title>Genome sequencing of Musa balbisiana reveals subgenome evolution and function divergence in polyploid bananas.</title>
        <authorList>
            <person name="Yao X."/>
        </authorList>
    </citation>
    <scope>NUCLEOTIDE SEQUENCE [LARGE SCALE GENOMIC DNA]</scope>
    <source>
        <strain evidence="3">cv. DH-PKW</strain>
        <tissue evidence="2">Leaves</tissue>
    </source>
</reference>